<reference evidence="2" key="2">
    <citation type="submission" date="2020-09" db="EMBL/GenBank/DDBJ databases">
        <authorList>
            <person name="Sun Q."/>
            <person name="Zhou Y."/>
        </authorList>
    </citation>
    <scope>NUCLEOTIDE SEQUENCE</scope>
    <source>
        <strain evidence="2">CGMCC 1.16134</strain>
    </source>
</reference>
<sequence length="992" mass="104970">MAYNKQAWKDEIPDLTKPIKDASGKQKTDPQTGRPLFELVQEGTRITSARLNHMEDGIDSGHESIDVLATELATKETPAGAQQKADTSLASAKSYADTQLLAKADKATTYSKDETDQRIQAVVGTAPDALDTLKEIGDALNNDPNFAATVTNQLSGKVDKVAGKQLSTEDYTAAEKAKLAGLSSGAGAAGSATDTVIGNRTITDTEAPTGETGAPTKLWGWLAYMIKSITGKSSWRTAPATTLEAAKTHADDTIRHLTAAERTTWNAAIPSSQKGAAGGVAALDAQSRVVAIGEVLNGAVTRQVLYPEAFTGTAGQKIDIYFSTGLSVQGYIEVTVTSAWGSANGAGKLTKLFDVVLTPSSAAPTWQKARYTEVTGNTPACYAISDVTFDATNSRWRFTIEARVATTNRVSVEVRYQTGNNLPPPTFSASDVYAGLVTLPKPVQVIPDDTETQSGYEIQKHKLTDNDGTATTYGASLDNLVTPGRYYAITATTGKPSGFIYGLCEVDRLTPTVNAYVQQKVTDALSQRVFTRYEIGIGNWAHWVENENVSRKNVSGGYLGIATDGTVIMPGASVRKYDGPIKRAENAVAYRGGVSVTGALKILLPFAWTNTMMRIRVGGYNYTPATGAWEVLLGGYNFSGNPTPGWVNASASTTGAPPFSSVRFAYDGTYCCILLGTLTTVWTYPVVEISEFIGFDNATFETGIGISIITSETGITSVNTPVFNAGTSVETADKIDGFHASVASAANTASVRDSSQYLAAEGFTMGQNGRIVSGNAMAAGAASGGILQQTSDTANGYGLWHCTNCYWDGTNWRQVRGDNPSYAFGVILQRGYVFKYAAAGGANAGIITLVDVAHLTAASSTSATAGNIAVRDSTGKLALVSATRNRMINNQVSATTETLLFSHTPASRCLMTYSISLRTTAAVTVTLRAEYTNPEGTVATSTKLLDAQTLAANTDYSLVPFFAASEQAKAVRLYVTSSVANVLYITGKLEED</sequence>
<organism evidence="2 3">
    <name type="scientific">Paenibacillus albidus</name>
    <dbReference type="NCBI Taxonomy" id="2041023"/>
    <lineage>
        <taxon>Bacteria</taxon>
        <taxon>Bacillati</taxon>
        <taxon>Bacillota</taxon>
        <taxon>Bacilli</taxon>
        <taxon>Bacillales</taxon>
        <taxon>Paenibacillaceae</taxon>
        <taxon>Paenibacillus</taxon>
    </lineage>
</organism>
<dbReference type="EMBL" id="BMKR01000011">
    <property type="protein sequence ID" value="GGF82596.1"/>
    <property type="molecule type" value="Genomic_DNA"/>
</dbReference>
<dbReference type="Proteomes" id="UP000637643">
    <property type="component" value="Unassembled WGS sequence"/>
</dbReference>
<gene>
    <name evidence="2" type="ORF">GCM10010912_29630</name>
</gene>
<reference evidence="2" key="1">
    <citation type="journal article" date="2014" name="Int. J. Syst. Evol. Microbiol.">
        <title>Complete genome sequence of Corynebacterium casei LMG S-19264T (=DSM 44701T), isolated from a smear-ripened cheese.</title>
        <authorList>
            <consortium name="US DOE Joint Genome Institute (JGI-PGF)"/>
            <person name="Walter F."/>
            <person name="Albersmeier A."/>
            <person name="Kalinowski J."/>
            <person name="Ruckert C."/>
        </authorList>
    </citation>
    <scope>NUCLEOTIDE SEQUENCE</scope>
    <source>
        <strain evidence="2">CGMCC 1.16134</strain>
    </source>
</reference>
<feature type="compositionally biased region" description="Basic and acidic residues" evidence="1">
    <location>
        <begin position="7"/>
        <end position="28"/>
    </location>
</feature>
<protein>
    <recommendedName>
        <fullName evidence="4">Tail fiber protein</fullName>
    </recommendedName>
</protein>
<evidence type="ECO:0000313" key="3">
    <source>
        <dbReference type="Proteomes" id="UP000637643"/>
    </source>
</evidence>
<proteinExistence type="predicted"/>
<comment type="caution">
    <text evidence="2">The sequence shown here is derived from an EMBL/GenBank/DDBJ whole genome shotgun (WGS) entry which is preliminary data.</text>
</comment>
<evidence type="ECO:0000256" key="1">
    <source>
        <dbReference type="SAM" id="MobiDB-lite"/>
    </source>
</evidence>
<name>A0A917FGA6_9BACL</name>
<keyword evidence="3" id="KW-1185">Reference proteome</keyword>
<evidence type="ECO:0008006" key="4">
    <source>
        <dbReference type="Google" id="ProtNLM"/>
    </source>
</evidence>
<accession>A0A917FGA6</accession>
<evidence type="ECO:0000313" key="2">
    <source>
        <dbReference type="EMBL" id="GGF82596.1"/>
    </source>
</evidence>
<dbReference type="CDD" id="cd19958">
    <property type="entry name" value="pyocin_knob"/>
    <property type="match status" value="1"/>
</dbReference>
<dbReference type="RefSeq" id="WP_189026057.1">
    <property type="nucleotide sequence ID" value="NZ_BMKR01000011.1"/>
</dbReference>
<dbReference type="AlphaFoldDB" id="A0A917FGA6"/>
<feature type="region of interest" description="Disordered" evidence="1">
    <location>
        <begin position="1"/>
        <end position="34"/>
    </location>
</feature>